<organism evidence="4 5">
    <name type="scientific">Ligilactobacillus salivarius SMXD51</name>
    <dbReference type="NCBI Taxonomy" id="1108963"/>
    <lineage>
        <taxon>Bacteria</taxon>
        <taxon>Bacillati</taxon>
        <taxon>Bacillota</taxon>
        <taxon>Bacilli</taxon>
        <taxon>Lactobacillales</taxon>
        <taxon>Lactobacillaceae</taxon>
        <taxon>Ligilactobacillus</taxon>
    </lineage>
</organism>
<evidence type="ECO:0000256" key="1">
    <source>
        <dbReference type="ARBA" id="ARBA00022737"/>
    </source>
</evidence>
<dbReference type="Pfam" id="PF01473">
    <property type="entry name" value="Choline_bind_1"/>
    <property type="match status" value="1"/>
</dbReference>
<feature type="repeat" description="Cell wall-binding" evidence="2">
    <location>
        <begin position="326"/>
        <end position="345"/>
    </location>
</feature>
<feature type="signal peptide" evidence="3">
    <location>
        <begin position="1"/>
        <end position="26"/>
    </location>
</feature>
<proteinExistence type="predicted"/>
<dbReference type="Pfam" id="PF19127">
    <property type="entry name" value="Choline_bind_3"/>
    <property type="match status" value="2"/>
</dbReference>
<keyword evidence="3" id="KW-0732">Signal</keyword>
<feature type="repeat" description="Cell wall-binding" evidence="2">
    <location>
        <begin position="390"/>
        <end position="409"/>
    </location>
</feature>
<dbReference type="PATRIC" id="fig|1108963.3.peg.1179"/>
<name>H7FZ85_9LACO</name>
<evidence type="ECO:0000313" key="4">
    <source>
        <dbReference type="EMBL" id="EIA32835.1"/>
    </source>
</evidence>
<reference evidence="4 5" key="1">
    <citation type="journal article" date="2012" name="J. Bacteriol.">
        <title>Genome Sequence of Lactobacillus salivarius SMXD51, a Potential Probiotic Strain Isolated from Chicken Cecum, Showing Anti-Campylobacter Activity.</title>
        <authorList>
            <person name="Kergourlay G."/>
            <person name="Messaoudi S."/>
            <person name="Dousset X."/>
            <person name="Prevost H."/>
        </authorList>
    </citation>
    <scope>NUCLEOTIDE SEQUENCE [LARGE SCALE GENOMIC DNA]</scope>
    <source>
        <strain evidence="4 5">SMXD51</strain>
    </source>
</reference>
<protein>
    <submittedName>
        <fullName evidence="4">Choline-binding protein</fullName>
    </submittedName>
</protein>
<evidence type="ECO:0000313" key="5">
    <source>
        <dbReference type="Proteomes" id="UP000003657"/>
    </source>
</evidence>
<dbReference type="Gene3D" id="2.10.270.10">
    <property type="entry name" value="Cholin Binding"/>
    <property type="match status" value="3"/>
</dbReference>
<accession>H7FZ85</accession>
<evidence type="ECO:0000256" key="3">
    <source>
        <dbReference type="SAM" id="SignalP"/>
    </source>
</evidence>
<dbReference type="AlphaFoldDB" id="H7FZ85"/>
<dbReference type="InterPro" id="IPR018337">
    <property type="entry name" value="Cell_wall/Cho-bd_repeat"/>
</dbReference>
<feature type="chain" id="PRO_5003610138" evidence="3">
    <location>
        <begin position="27"/>
        <end position="456"/>
    </location>
</feature>
<dbReference type="HOGENOM" id="CLU_599628_0_0_9"/>
<dbReference type="PROSITE" id="PS51170">
    <property type="entry name" value="CW"/>
    <property type="match status" value="3"/>
</dbReference>
<gene>
    <name evidence="4" type="ORF">SMXD51_02438</name>
</gene>
<sequence>MSKKIMCILYITFFSLGVVSVNNVKADTNSASNNTTADNIVVDNSSSQVIDNNHEDNNFSIQETNKVADSNYNYSADSIEKRNENVAGTQNNLTNNRTNLVAESNVNAKNGWVPSYDSWYYYDNYGNSYRNGWHVVDNSWYYFEYDGRMASNKVITDNQGRTYKIDKNGHYVKNQWVPLYSTWSYAGKNGEFLTQGWHVVDRSWYYFEYDKTIARDKIITDDQGRTYKMNKSGIYVKNQWVPQYNTWSYAGKNGEFLTQGWHVVDRSWYYFEYDKTIACDKTIMDNQGRQYRMDKRGHYIKNQWIRLTNYNGVTWLYAKKNGELLTQGWHVVDNDWYYFGYNGEMARNEFISDNQSRTYKIDSSGHYVKNQWIPYNTTWKYAGRDGVLLENTWAKIGGVWYYFDYSGSMAHNELIRDKNGNYYWINSLGYYVINRDIPYYGKILHAGADGRITNYY</sequence>
<dbReference type="SUPFAM" id="SSF69360">
    <property type="entry name" value="Cell wall binding repeat"/>
    <property type="match status" value="2"/>
</dbReference>
<dbReference type="EMBL" id="AICL01000003">
    <property type="protein sequence ID" value="EIA32835.1"/>
    <property type="molecule type" value="Genomic_DNA"/>
</dbReference>
<comment type="caution">
    <text evidence="4">The sequence shown here is derived from an EMBL/GenBank/DDBJ whole genome shotgun (WGS) entry which is preliminary data.</text>
</comment>
<feature type="repeat" description="Cell wall-binding" evidence="2">
    <location>
        <begin position="130"/>
        <end position="149"/>
    </location>
</feature>
<dbReference type="RefSeq" id="WP_003709491.1">
    <property type="nucleotide sequence ID" value="NZ_AICL01000003.1"/>
</dbReference>
<dbReference type="Proteomes" id="UP000003657">
    <property type="component" value="Unassembled WGS sequence"/>
</dbReference>
<evidence type="ECO:0000256" key="2">
    <source>
        <dbReference type="PROSITE-ProRule" id="PRU00591"/>
    </source>
</evidence>
<keyword evidence="1" id="KW-0677">Repeat</keyword>